<name>A0ABY4P9M5_9LACO</name>
<keyword evidence="2" id="KW-0326">Glycosidase</keyword>
<evidence type="ECO:0000259" key="3">
    <source>
        <dbReference type="Pfam" id="PF01156"/>
    </source>
</evidence>
<gene>
    <name evidence="4" type="ORF">MOO45_07890</name>
</gene>
<dbReference type="Proteomes" id="UP000831495">
    <property type="component" value="Chromosome"/>
</dbReference>
<dbReference type="PANTHER" id="PTHR12304">
    <property type="entry name" value="INOSINE-URIDINE PREFERRING NUCLEOSIDE HYDROLASE"/>
    <property type="match status" value="1"/>
</dbReference>
<dbReference type="PANTHER" id="PTHR12304:SF15">
    <property type="entry name" value="NON-SPECIFIC RIBONUCLEOSIDE HYDROLASE RIHC"/>
    <property type="match status" value="1"/>
</dbReference>
<dbReference type="Gene3D" id="3.90.245.10">
    <property type="entry name" value="Ribonucleoside hydrolase-like"/>
    <property type="match status" value="1"/>
</dbReference>
<dbReference type="RefSeq" id="WP_249514362.1">
    <property type="nucleotide sequence ID" value="NZ_CP093366.1"/>
</dbReference>
<dbReference type="GO" id="GO:0016787">
    <property type="term" value="F:hydrolase activity"/>
    <property type="evidence" value="ECO:0007669"/>
    <property type="project" value="UniProtKB-KW"/>
</dbReference>
<dbReference type="SUPFAM" id="SSF53590">
    <property type="entry name" value="Nucleoside hydrolase"/>
    <property type="match status" value="1"/>
</dbReference>
<dbReference type="Pfam" id="PF01156">
    <property type="entry name" value="IU_nuc_hydro"/>
    <property type="match status" value="1"/>
</dbReference>
<feature type="domain" description="Inosine/uridine-preferring nucleoside hydrolase" evidence="3">
    <location>
        <begin position="5"/>
        <end position="295"/>
    </location>
</feature>
<evidence type="ECO:0000313" key="5">
    <source>
        <dbReference type="Proteomes" id="UP000831495"/>
    </source>
</evidence>
<dbReference type="InterPro" id="IPR001910">
    <property type="entry name" value="Inosine/uridine_hydrolase_dom"/>
</dbReference>
<evidence type="ECO:0000313" key="4">
    <source>
        <dbReference type="EMBL" id="UQS82092.1"/>
    </source>
</evidence>
<dbReference type="InterPro" id="IPR036452">
    <property type="entry name" value="Ribo_hydro-like"/>
</dbReference>
<accession>A0ABY4P9M5</accession>
<dbReference type="EMBL" id="CP093366">
    <property type="protein sequence ID" value="UQS82092.1"/>
    <property type="molecule type" value="Genomic_DNA"/>
</dbReference>
<protein>
    <submittedName>
        <fullName evidence="4">Nucleoside hydrolase</fullName>
    </submittedName>
</protein>
<organism evidence="4 5">
    <name type="scientific">Bombilactobacillus folatiphilus</name>
    <dbReference type="NCBI Taxonomy" id="2923362"/>
    <lineage>
        <taxon>Bacteria</taxon>
        <taxon>Bacillati</taxon>
        <taxon>Bacillota</taxon>
        <taxon>Bacilli</taxon>
        <taxon>Lactobacillales</taxon>
        <taxon>Lactobacillaceae</taxon>
        <taxon>Bombilactobacillus</taxon>
    </lineage>
</organism>
<evidence type="ECO:0000256" key="1">
    <source>
        <dbReference type="ARBA" id="ARBA00022801"/>
    </source>
</evidence>
<keyword evidence="5" id="KW-1185">Reference proteome</keyword>
<dbReference type="InterPro" id="IPR023186">
    <property type="entry name" value="IUNH"/>
</dbReference>
<proteinExistence type="predicted"/>
<evidence type="ECO:0000256" key="2">
    <source>
        <dbReference type="ARBA" id="ARBA00023295"/>
    </source>
</evidence>
<keyword evidence="1 4" id="KW-0378">Hydrolase</keyword>
<sequence>MLENIVFDCDPGSDDSIAILEIFAHPEQFNVLGLTTVGGNQVLSNVTRNLQHMLWFLKQTTPIASGQATPIIKNLKNASEFHGENGLAGPTFPTEADNYPITSDNGITFLHQIIAQNEQPTTIVATAPLTNIALLLKVFPQDRAKIKQIVIMGGSLSGGNVTAEAEFNFYVDPDAADIVLHSQIPIVLCGLDVTNQTGLTDDEIATLNNQGPASQLAYEILIPYAKAEQEQHGFTIAPIHDLTTVTYLLDPTIFTGQKFALRVDNSWDDLRGKVQIDHDPAAIKNVLVLQNVQRKSAAQLLQAALQKLDQDLR</sequence>
<reference evidence="4" key="1">
    <citation type="journal article" date="2022" name="Int. J. Syst. Evol. Microbiol.">
        <title>Apilactobacillus apisilvae sp. nov., Nicolia spurrieriana gen. nov. sp. nov., Bombilactobacillus folatiphilus sp. nov. and Bombilactobacillus thymidiniphilus sp. nov., four new lactic acid bacterial isolates from stingless bees Tetragonula carbonaria and Austroplebeia australis.</title>
        <authorList>
            <person name="Oliphant S.A."/>
            <person name="Watson-Haigh N.S."/>
            <person name="Sumby K.M."/>
            <person name="Gardner J."/>
            <person name="Groom S."/>
            <person name="Jiranek V."/>
        </authorList>
    </citation>
    <scope>NUCLEOTIDE SEQUENCE</scope>
    <source>
        <strain evidence="4">SG4_D2</strain>
    </source>
</reference>